<accession>A0AA94JQ58</accession>
<dbReference type="EMBL" id="RWGX01000003">
    <property type="protein sequence ID" value="RVU88868.1"/>
    <property type="molecule type" value="Genomic_DNA"/>
</dbReference>
<dbReference type="SUPFAM" id="SSF51735">
    <property type="entry name" value="NAD(P)-binding Rossmann-fold domains"/>
    <property type="match status" value="1"/>
</dbReference>
<dbReference type="RefSeq" id="WP_127821692.1">
    <property type="nucleotide sequence ID" value="NZ_RWGX02000014.1"/>
</dbReference>
<name>A0AA94JQ58_9FLAO</name>
<dbReference type="PANTHER" id="PTHR48079:SF6">
    <property type="entry name" value="NAD(P)-BINDING DOMAIN-CONTAINING PROTEIN-RELATED"/>
    <property type="match status" value="1"/>
</dbReference>
<dbReference type="InterPro" id="IPR051783">
    <property type="entry name" value="NAD(P)-dependent_oxidoreduct"/>
</dbReference>
<dbReference type="InterPro" id="IPR036291">
    <property type="entry name" value="NAD(P)-bd_dom_sf"/>
</dbReference>
<organism evidence="1">
    <name type="scientific">Flavobacterium columnare</name>
    <dbReference type="NCBI Taxonomy" id="996"/>
    <lineage>
        <taxon>Bacteria</taxon>
        <taxon>Pseudomonadati</taxon>
        <taxon>Bacteroidota</taxon>
        <taxon>Flavobacteriia</taxon>
        <taxon>Flavobacteriales</taxon>
        <taxon>Flavobacteriaceae</taxon>
        <taxon>Flavobacterium</taxon>
    </lineage>
</organism>
<dbReference type="PANTHER" id="PTHR48079">
    <property type="entry name" value="PROTEIN YEEZ"/>
    <property type="match status" value="1"/>
</dbReference>
<reference evidence="1" key="1">
    <citation type="submission" date="2018-12" db="EMBL/GenBank/DDBJ databases">
        <title>Draft genome sequence of Flaovobacterium columnare BGFS27 isolated from channel catfish in Alabama.</title>
        <authorList>
            <person name="Cai W."/>
            <person name="Arias C."/>
        </authorList>
    </citation>
    <scope>NUCLEOTIDE SEQUENCE [LARGE SCALE GENOMIC DNA]</scope>
    <source>
        <strain evidence="1">BGFS27</strain>
    </source>
</reference>
<dbReference type="GO" id="GO:0005737">
    <property type="term" value="C:cytoplasm"/>
    <property type="evidence" value="ECO:0007669"/>
    <property type="project" value="TreeGrafter"/>
</dbReference>
<gene>
    <name evidence="1" type="ORF">EJB19_01565</name>
</gene>
<dbReference type="AlphaFoldDB" id="A0AA94JQ58"/>
<dbReference type="Gene3D" id="3.40.50.720">
    <property type="entry name" value="NAD(P)-binding Rossmann-like Domain"/>
    <property type="match status" value="1"/>
</dbReference>
<evidence type="ECO:0000313" key="1">
    <source>
        <dbReference type="EMBL" id="RVU88868.1"/>
    </source>
</evidence>
<dbReference type="GO" id="GO:0004029">
    <property type="term" value="F:aldehyde dehydrogenase (NAD+) activity"/>
    <property type="evidence" value="ECO:0007669"/>
    <property type="project" value="TreeGrafter"/>
</dbReference>
<protein>
    <submittedName>
        <fullName evidence="1">SDR family NAD(P)-dependent oxidoreductase</fullName>
    </submittedName>
</protein>
<proteinExistence type="predicted"/>
<comment type="caution">
    <text evidence="1">The sequence shown here is derived from an EMBL/GenBank/DDBJ whole genome shotgun (WGS) entry which is preliminary data.</text>
</comment>
<sequence length="276" mass="31237">MIYKDKKISILGCGWLGLPLAKKLILKGETIKGSTTSLDKLKILEKLKIQAYLIQLSEDGITENISDFLEESDILVINIPPKLRKNSNENFVTKIKNLIPYIETSSISKVLFISSTSVYGDTPERIILTEKNIPIPSTEGGQQLVEVEQMLQNNTKFKTTIIRFGGLIGQDRHPVKHLAGKENLENPEAPINLIHQTDCIGIIEAVLNHHDHNKVWGKTLNAVAPFHPTRKSYYTKKAIENNLEIPKFIDSDTEGKIIDSTFLRNELQYKFNIDLY</sequence>